<proteinExistence type="inferred from homology"/>
<organism evidence="3 4">
    <name type="scientific">Pseudolysinimonas yzui</name>
    <dbReference type="NCBI Taxonomy" id="2708254"/>
    <lineage>
        <taxon>Bacteria</taxon>
        <taxon>Bacillati</taxon>
        <taxon>Actinomycetota</taxon>
        <taxon>Actinomycetes</taxon>
        <taxon>Micrococcales</taxon>
        <taxon>Microbacteriaceae</taxon>
        <taxon>Pseudolysinimonas</taxon>
    </lineage>
</organism>
<keyword evidence="3" id="KW-0645">Protease</keyword>
<reference evidence="3" key="1">
    <citation type="journal article" date="2014" name="Int. J. Syst. Evol. Microbiol.">
        <title>Complete genome sequence of Corynebacterium casei LMG S-19264T (=DSM 44701T), isolated from a smear-ripened cheese.</title>
        <authorList>
            <consortium name="US DOE Joint Genome Institute (JGI-PGF)"/>
            <person name="Walter F."/>
            <person name="Albersmeier A."/>
            <person name="Kalinowski J."/>
            <person name="Ruckert C."/>
        </authorList>
    </citation>
    <scope>NUCLEOTIDE SEQUENCE</scope>
    <source>
        <strain evidence="3">CGMCC 1.16548</strain>
    </source>
</reference>
<protein>
    <submittedName>
        <fullName evidence="3">Dipeptidyl aminopeptidase</fullName>
    </submittedName>
</protein>
<dbReference type="GO" id="GO:0008236">
    <property type="term" value="F:serine-type peptidase activity"/>
    <property type="evidence" value="ECO:0007669"/>
    <property type="project" value="InterPro"/>
</dbReference>
<dbReference type="PANTHER" id="PTHR22946">
    <property type="entry name" value="DIENELACTONE HYDROLASE DOMAIN-CONTAINING PROTEIN-RELATED"/>
    <property type="match status" value="1"/>
</dbReference>
<name>A0A8J3GSG5_9MICO</name>
<evidence type="ECO:0000259" key="2">
    <source>
        <dbReference type="Pfam" id="PF00326"/>
    </source>
</evidence>
<dbReference type="Gene3D" id="1.20.1440.110">
    <property type="entry name" value="acylaminoacyl peptidase"/>
    <property type="match status" value="1"/>
</dbReference>
<dbReference type="GO" id="GO:0004177">
    <property type="term" value="F:aminopeptidase activity"/>
    <property type="evidence" value="ECO:0007669"/>
    <property type="project" value="UniProtKB-KW"/>
</dbReference>
<comment type="caution">
    <text evidence="3">The sequence shown here is derived from an EMBL/GenBank/DDBJ whole genome shotgun (WGS) entry which is preliminary data.</text>
</comment>
<evidence type="ECO:0000256" key="1">
    <source>
        <dbReference type="ARBA" id="ARBA00008645"/>
    </source>
</evidence>
<dbReference type="GO" id="GO:0006508">
    <property type="term" value="P:proteolysis"/>
    <property type="evidence" value="ECO:0007669"/>
    <property type="project" value="InterPro"/>
</dbReference>
<dbReference type="InterPro" id="IPR050261">
    <property type="entry name" value="FrsA_esterase"/>
</dbReference>
<dbReference type="PANTHER" id="PTHR22946:SF12">
    <property type="entry name" value="CONIDIAL PIGMENT BIOSYNTHESIS PROTEIN AYG1 (AFU_ORTHOLOGUE AFUA_2G17550)"/>
    <property type="match status" value="1"/>
</dbReference>
<feature type="domain" description="Peptidase S9 prolyl oligopeptidase catalytic" evidence="2">
    <location>
        <begin position="170"/>
        <end position="358"/>
    </location>
</feature>
<keyword evidence="4" id="KW-1185">Reference proteome</keyword>
<keyword evidence="3" id="KW-0031">Aminopeptidase</keyword>
<accession>A0A8J3GSG5</accession>
<dbReference type="InterPro" id="IPR001375">
    <property type="entry name" value="Peptidase_S9_cat"/>
</dbReference>
<evidence type="ECO:0000313" key="4">
    <source>
        <dbReference type="Proteomes" id="UP000617531"/>
    </source>
</evidence>
<dbReference type="Gene3D" id="3.40.50.1820">
    <property type="entry name" value="alpha/beta hydrolase"/>
    <property type="match status" value="1"/>
</dbReference>
<dbReference type="Pfam" id="PF00326">
    <property type="entry name" value="Peptidase_S9"/>
    <property type="match status" value="1"/>
</dbReference>
<keyword evidence="3" id="KW-0378">Hydrolase</keyword>
<reference evidence="3" key="2">
    <citation type="submission" date="2020-09" db="EMBL/GenBank/DDBJ databases">
        <authorList>
            <person name="Sun Q."/>
            <person name="Zhou Y."/>
        </authorList>
    </citation>
    <scope>NUCLEOTIDE SEQUENCE</scope>
    <source>
        <strain evidence="3">CGMCC 1.16548</strain>
    </source>
</reference>
<gene>
    <name evidence="3" type="ORF">GCM10011600_24640</name>
</gene>
<dbReference type="InterPro" id="IPR029058">
    <property type="entry name" value="AB_hydrolase_fold"/>
</dbReference>
<sequence>MTPAEVTPEWRAEADAHKRAMPLQRLSGNGMDYADVVELYHLVDDGIYWSEAAERLGDRNFARATEALTAGHQLTAATWFRFAAACFRVGQVPLLDDDPRKSRMYGKLIDAFGRAGEVDDPPVEHVEIPWSGAALCGWLLRPAGVVAPPTAIVLGGFDGWREEYYVGATYLLARGIAVLLIDGPGQGETRLSHGLVMDASVADAFSRMVDFLIDDSRLSDVVAIWGNSMGGFLAALTATQDERIAACVVNGGTVRPGEILDRFPRFVSKVQPLLGVGDPEEARAAMGQFELAPDQLERLTCPLLVLHGTPDQVFLVENARALFDAAGSQDKTFREWPDGDHCIYNHSHEKHVLVADWLGDRLKTGR</sequence>
<evidence type="ECO:0000313" key="3">
    <source>
        <dbReference type="EMBL" id="GHF22583.1"/>
    </source>
</evidence>
<comment type="similarity">
    <text evidence="1">Belongs to the AB hydrolase superfamily.</text>
</comment>
<dbReference type="AlphaFoldDB" id="A0A8J3GSG5"/>
<dbReference type="Proteomes" id="UP000617531">
    <property type="component" value="Unassembled WGS sequence"/>
</dbReference>
<dbReference type="EMBL" id="BNAI01000006">
    <property type="protein sequence ID" value="GHF22583.1"/>
    <property type="molecule type" value="Genomic_DNA"/>
</dbReference>
<dbReference type="SUPFAM" id="SSF53474">
    <property type="entry name" value="alpha/beta-Hydrolases"/>
    <property type="match status" value="1"/>
</dbReference>
<dbReference type="RefSeq" id="WP_191283824.1">
    <property type="nucleotide sequence ID" value="NZ_BNAI01000006.1"/>
</dbReference>